<name>A0A1S7LET3_MAGMO</name>
<sequence>MQASPAPPSHPHKGLAESGVNSENYAHIEENPIKQVAQEPVSTFSIDVDTASYSNMRRILKGGEMLPKDAVRVEELINYFSYDYPQPKSKQSPLSVTAKTLPSPWNPETRLLHVGIKGFEIQPDQRPSANLVFLVDVSGSMASTEKLELVKKSFKFLVKVLRSDDRVSIIGYSDHTRVLLEPTPGDQTVRIMSVINRLEAGGSTNGSAGLEMAYDLARENYAADKLNRILIATDGDFNFGTTREKSLEDQVARERENSIFLSVLGYGRGNYNDAMMQTLSQAGNGIALYVDSLLEARKIFSNDLFANLFPIANDVKIQVEFNPAQVAEYRLVGYENRLLNREDFNNDKVDAGEIGSGHTVTAIYEYVPTQSKFRYIAPLRYPKAKTQPTKEGDLSEEVAFIRLRYKRLGEKVSHLMEKPVTPRDAIATFSTAPIDMQFAATVAGFGQWVRQSPYLKAFSLEDVSRLGQAAKGKDPYGYRAEFLSLIPLVKP</sequence>
<dbReference type="EMBL" id="LO017727">
    <property type="protein sequence ID" value="CRH04903.1"/>
    <property type="molecule type" value="Genomic_DNA"/>
</dbReference>
<evidence type="ECO:0000313" key="2">
    <source>
        <dbReference type="EMBL" id="CRH04903.1"/>
    </source>
</evidence>
<dbReference type="InterPro" id="IPR036465">
    <property type="entry name" value="vWFA_dom_sf"/>
</dbReference>
<reference evidence="2" key="1">
    <citation type="submission" date="2015-04" db="EMBL/GenBank/DDBJ databases">
        <authorList>
            <person name="Syromyatnikov M.Y."/>
            <person name="Popov V.N."/>
        </authorList>
    </citation>
    <scope>NUCLEOTIDE SEQUENCE</scope>
    <source>
        <strain evidence="2">MO-1</strain>
    </source>
</reference>
<dbReference type="Pfam" id="PF12034">
    <property type="entry name" value="YfbK_C"/>
    <property type="match status" value="1"/>
</dbReference>
<dbReference type="Gene3D" id="3.40.50.410">
    <property type="entry name" value="von Willebrand factor, type A domain"/>
    <property type="match status" value="1"/>
</dbReference>
<evidence type="ECO:0000259" key="1">
    <source>
        <dbReference type="PROSITE" id="PS50234"/>
    </source>
</evidence>
<dbReference type="CDD" id="cd01465">
    <property type="entry name" value="vWA_subgroup"/>
    <property type="match status" value="1"/>
</dbReference>
<dbReference type="PANTHER" id="PTHR10579:SF43">
    <property type="entry name" value="ZINC FINGER (C3HC4-TYPE RING FINGER) FAMILY PROTEIN"/>
    <property type="match status" value="1"/>
</dbReference>
<dbReference type="AlphaFoldDB" id="A0A1S7LET3"/>
<dbReference type="InterPro" id="IPR022156">
    <property type="entry name" value="Uncharacterised_YfbK_N"/>
</dbReference>
<dbReference type="InterPro" id="IPR021908">
    <property type="entry name" value="YfbK_C"/>
</dbReference>
<dbReference type="PANTHER" id="PTHR10579">
    <property type="entry name" value="CALCIUM-ACTIVATED CHLORIDE CHANNEL REGULATOR"/>
    <property type="match status" value="1"/>
</dbReference>
<dbReference type="PROSITE" id="PS50234">
    <property type="entry name" value="VWFA"/>
    <property type="match status" value="1"/>
</dbReference>
<dbReference type="InterPro" id="IPR051266">
    <property type="entry name" value="CLCR"/>
</dbReference>
<feature type="domain" description="VWFA" evidence="1">
    <location>
        <begin position="130"/>
        <end position="315"/>
    </location>
</feature>
<proteinExistence type="predicted"/>
<dbReference type="InterPro" id="IPR002035">
    <property type="entry name" value="VWF_A"/>
</dbReference>
<dbReference type="Pfam" id="PF12450">
    <property type="entry name" value="vWF_A"/>
    <property type="match status" value="1"/>
</dbReference>
<dbReference type="SUPFAM" id="SSF53300">
    <property type="entry name" value="vWA-like"/>
    <property type="match status" value="1"/>
</dbReference>
<gene>
    <name evidence="2" type="ORF">MAGMO_0699</name>
</gene>
<protein>
    <recommendedName>
        <fullName evidence="1">VWFA domain-containing protein</fullName>
    </recommendedName>
</protein>
<dbReference type="Pfam" id="PF13519">
    <property type="entry name" value="VWA_2"/>
    <property type="match status" value="1"/>
</dbReference>
<organism evidence="2">
    <name type="scientific">Magnetococcus massalia (strain MO-1)</name>
    <dbReference type="NCBI Taxonomy" id="451514"/>
    <lineage>
        <taxon>Bacteria</taxon>
        <taxon>Pseudomonadati</taxon>
        <taxon>Pseudomonadota</taxon>
        <taxon>Magnetococcia</taxon>
        <taxon>Magnetococcales</taxon>
        <taxon>Magnetococcaceae</taxon>
        <taxon>Magnetococcus</taxon>
    </lineage>
</organism>
<accession>A0A1S7LET3</accession>
<dbReference type="SMART" id="SM00327">
    <property type="entry name" value="VWA"/>
    <property type="match status" value="1"/>
</dbReference>